<dbReference type="PROSITE" id="PS01097">
    <property type="entry name" value="HUPF_HYPC"/>
    <property type="match status" value="1"/>
</dbReference>
<sequence>MCIGIPGQIVALHAIRADHAWADVCGLRREVNIALVVPNDQPLTTLVGRWVLIHVGFAMSLLDEQEAKETLAALRAMEEVEADVGLFLRGEGGNDALR</sequence>
<protein>
    <submittedName>
        <fullName evidence="2">HypC/HybG/HupF family hydrogenase formation chaperone</fullName>
    </submittedName>
</protein>
<dbReference type="InterPro" id="IPR019812">
    <property type="entry name" value="Hydgase_assmbl_chp_CS"/>
</dbReference>
<comment type="similarity">
    <text evidence="1">Belongs to the HupF/HypC family.</text>
</comment>
<dbReference type="FunFam" id="2.30.30.140:FF:000022">
    <property type="entry name" value="Hydrogenase assembly chaperone HybG"/>
    <property type="match status" value="1"/>
</dbReference>
<comment type="caution">
    <text evidence="2">The sequence shown here is derived from an EMBL/GenBank/DDBJ whole genome shotgun (WGS) entry which is preliminary data.</text>
</comment>
<dbReference type="SUPFAM" id="SSF159127">
    <property type="entry name" value="HupF/HypC-like"/>
    <property type="match status" value="1"/>
</dbReference>
<accession>A0A502GUT7</accession>
<dbReference type="PANTHER" id="PTHR35177">
    <property type="entry name" value="HYDROGENASE MATURATION FACTOR HYBG"/>
    <property type="match status" value="1"/>
</dbReference>
<dbReference type="RefSeq" id="WP_140470072.1">
    <property type="nucleotide sequence ID" value="NZ_RCZD01000001.1"/>
</dbReference>
<evidence type="ECO:0000313" key="3">
    <source>
        <dbReference type="Proteomes" id="UP000317663"/>
    </source>
</evidence>
<dbReference type="Pfam" id="PF01455">
    <property type="entry name" value="HupF_HypC"/>
    <property type="match status" value="1"/>
</dbReference>
<dbReference type="EMBL" id="RCZD01000001">
    <property type="protein sequence ID" value="TPG64990.1"/>
    <property type="molecule type" value="Genomic_DNA"/>
</dbReference>
<dbReference type="GO" id="GO:0051604">
    <property type="term" value="P:protein maturation"/>
    <property type="evidence" value="ECO:0007669"/>
    <property type="project" value="TreeGrafter"/>
</dbReference>
<dbReference type="AlphaFoldDB" id="A0A502GUT7"/>
<reference evidence="2 3" key="1">
    <citation type="journal article" date="2019" name="Environ. Microbiol.">
        <title>Species interactions and distinct microbial communities in high Arctic permafrost affected cryosols are associated with the CH4 and CO2 gas fluxes.</title>
        <authorList>
            <person name="Altshuler I."/>
            <person name="Hamel J."/>
            <person name="Turney S."/>
            <person name="Magnuson E."/>
            <person name="Levesque R."/>
            <person name="Greer C."/>
            <person name="Whyte L.G."/>
        </authorList>
    </citation>
    <scope>NUCLEOTIDE SEQUENCE [LARGE SCALE GENOMIC DNA]</scope>
    <source>
        <strain evidence="2 3">E4</strain>
    </source>
</reference>
<proteinExistence type="inferred from homology"/>
<dbReference type="GO" id="GO:0005506">
    <property type="term" value="F:iron ion binding"/>
    <property type="evidence" value="ECO:0007669"/>
    <property type="project" value="TreeGrafter"/>
</dbReference>
<keyword evidence="3" id="KW-1185">Reference proteome</keyword>
<gene>
    <name evidence="2" type="primary">hypC</name>
    <name evidence="2" type="ORF">EAH77_01725</name>
</gene>
<evidence type="ECO:0000313" key="2">
    <source>
        <dbReference type="EMBL" id="TPG64990.1"/>
    </source>
</evidence>
<dbReference type="InterPro" id="IPR001109">
    <property type="entry name" value="Hydrogenase_HupF/HypC"/>
</dbReference>
<dbReference type="OrthoDB" id="9806017at2"/>
<name>A0A502GUT7_9GAMM</name>
<dbReference type="PANTHER" id="PTHR35177:SF2">
    <property type="entry name" value="HYDROGENASE MATURATION FACTOR HYBG"/>
    <property type="match status" value="1"/>
</dbReference>
<dbReference type="Gene3D" id="6.10.250.910">
    <property type="match status" value="1"/>
</dbReference>
<dbReference type="PRINTS" id="PR00445">
    <property type="entry name" value="HUPFHYPC"/>
</dbReference>
<dbReference type="Proteomes" id="UP000317663">
    <property type="component" value="Unassembled WGS sequence"/>
</dbReference>
<evidence type="ECO:0000256" key="1">
    <source>
        <dbReference type="ARBA" id="ARBA00006018"/>
    </source>
</evidence>
<organism evidence="2 3">
    <name type="scientific">Ewingella americana</name>
    <dbReference type="NCBI Taxonomy" id="41202"/>
    <lineage>
        <taxon>Bacteria</taxon>
        <taxon>Pseudomonadati</taxon>
        <taxon>Pseudomonadota</taxon>
        <taxon>Gammaproteobacteria</taxon>
        <taxon>Enterobacterales</taxon>
        <taxon>Yersiniaceae</taxon>
        <taxon>Ewingella</taxon>
    </lineage>
</organism>
<dbReference type="Gene3D" id="2.30.30.140">
    <property type="match status" value="1"/>
</dbReference>
<dbReference type="GO" id="GO:1902670">
    <property type="term" value="F:carbon dioxide binding"/>
    <property type="evidence" value="ECO:0007669"/>
    <property type="project" value="TreeGrafter"/>
</dbReference>
<dbReference type="NCBIfam" id="TIGR00074">
    <property type="entry name" value="hypC_hupF"/>
    <property type="match status" value="1"/>
</dbReference>